<dbReference type="Pfam" id="PF02517">
    <property type="entry name" value="Rce1-like"/>
    <property type="match status" value="1"/>
</dbReference>
<organism evidence="4 5">
    <name type="scientific">Alienimonas californiensis</name>
    <dbReference type="NCBI Taxonomy" id="2527989"/>
    <lineage>
        <taxon>Bacteria</taxon>
        <taxon>Pseudomonadati</taxon>
        <taxon>Planctomycetota</taxon>
        <taxon>Planctomycetia</taxon>
        <taxon>Planctomycetales</taxon>
        <taxon>Planctomycetaceae</taxon>
        <taxon>Alienimonas</taxon>
    </lineage>
</organism>
<reference evidence="4 5" key="1">
    <citation type="submission" date="2019-02" db="EMBL/GenBank/DDBJ databases">
        <title>Deep-cultivation of Planctomycetes and their phenomic and genomic characterization uncovers novel biology.</title>
        <authorList>
            <person name="Wiegand S."/>
            <person name="Jogler M."/>
            <person name="Boedeker C."/>
            <person name="Pinto D."/>
            <person name="Vollmers J."/>
            <person name="Rivas-Marin E."/>
            <person name="Kohn T."/>
            <person name="Peeters S.H."/>
            <person name="Heuer A."/>
            <person name="Rast P."/>
            <person name="Oberbeckmann S."/>
            <person name="Bunk B."/>
            <person name="Jeske O."/>
            <person name="Meyerdierks A."/>
            <person name="Storesund J.E."/>
            <person name="Kallscheuer N."/>
            <person name="Luecker S."/>
            <person name="Lage O.M."/>
            <person name="Pohl T."/>
            <person name="Merkel B.J."/>
            <person name="Hornburger P."/>
            <person name="Mueller R.-W."/>
            <person name="Bruemmer F."/>
            <person name="Labrenz M."/>
            <person name="Spormann A.M."/>
            <person name="Op den Camp H."/>
            <person name="Overmann J."/>
            <person name="Amann R."/>
            <person name="Jetten M.S.M."/>
            <person name="Mascher T."/>
            <person name="Medema M.H."/>
            <person name="Devos D.P."/>
            <person name="Kaster A.-K."/>
            <person name="Ovreas L."/>
            <person name="Rohde M."/>
            <person name="Galperin M.Y."/>
            <person name="Jogler C."/>
        </authorList>
    </citation>
    <scope>NUCLEOTIDE SEQUENCE [LARGE SCALE GENOMIC DNA]</scope>
    <source>
        <strain evidence="4 5">CA12</strain>
    </source>
</reference>
<feature type="transmembrane region" description="Helical" evidence="2">
    <location>
        <begin position="269"/>
        <end position="287"/>
    </location>
</feature>
<dbReference type="GO" id="GO:0004175">
    <property type="term" value="F:endopeptidase activity"/>
    <property type="evidence" value="ECO:0007669"/>
    <property type="project" value="UniProtKB-ARBA"/>
</dbReference>
<protein>
    <submittedName>
        <fullName evidence="4">ABC-2 family transporter protein</fullName>
    </submittedName>
</protein>
<dbReference type="NCBIfam" id="NF041647">
    <property type="entry name" value="ABC_perm_CPBP"/>
    <property type="match status" value="1"/>
</dbReference>
<feature type="domain" description="CAAX prenyl protease 2/Lysostaphin resistance protein A-like" evidence="3">
    <location>
        <begin position="630"/>
        <end position="715"/>
    </location>
</feature>
<dbReference type="GO" id="GO:0140359">
    <property type="term" value="F:ABC-type transporter activity"/>
    <property type="evidence" value="ECO:0007669"/>
    <property type="project" value="InterPro"/>
</dbReference>
<name>A0A517PDL4_9PLAN</name>
<feature type="transmembrane region" description="Helical" evidence="2">
    <location>
        <begin position="399"/>
        <end position="419"/>
    </location>
</feature>
<feature type="transmembrane region" description="Helical" evidence="2">
    <location>
        <begin position="506"/>
        <end position="524"/>
    </location>
</feature>
<keyword evidence="5" id="KW-1185">Reference proteome</keyword>
<dbReference type="InterPro" id="IPR003675">
    <property type="entry name" value="Rce1/LyrA-like_dom"/>
</dbReference>
<evidence type="ECO:0000313" key="5">
    <source>
        <dbReference type="Proteomes" id="UP000318741"/>
    </source>
</evidence>
<dbReference type="KEGG" id="acaf:CA12_36100"/>
<keyword evidence="2" id="KW-1133">Transmembrane helix</keyword>
<feature type="transmembrane region" description="Helical" evidence="2">
    <location>
        <begin position="317"/>
        <end position="344"/>
    </location>
</feature>
<feature type="transmembrane region" description="Helical" evidence="2">
    <location>
        <begin position="626"/>
        <end position="644"/>
    </location>
</feature>
<feature type="transmembrane region" description="Helical" evidence="2">
    <location>
        <begin position="364"/>
        <end position="387"/>
    </location>
</feature>
<feature type="transmembrane region" description="Helical" evidence="2">
    <location>
        <begin position="544"/>
        <end position="570"/>
    </location>
</feature>
<dbReference type="AlphaFoldDB" id="A0A517PDL4"/>
<dbReference type="PANTHER" id="PTHR43471">
    <property type="entry name" value="ABC TRANSPORTER PERMEASE"/>
    <property type="match status" value="1"/>
</dbReference>
<keyword evidence="2" id="KW-0812">Transmembrane</keyword>
<evidence type="ECO:0000256" key="2">
    <source>
        <dbReference type="SAM" id="Phobius"/>
    </source>
</evidence>
<dbReference type="OrthoDB" id="5486437at2"/>
<feature type="transmembrane region" description="Helical" evidence="2">
    <location>
        <begin position="664"/>
        <end position="681"/>
    </location>
</feature>
<accession>A0A517PDL4</accession>
<feature type="transmembrane region" description="Helical" evidence="2">
    <location>
        <begin position="749"/>
        <end position="768"/>
    </location>
</feature>
<gene>
    <name evidence="4" type="ORF">CA12_36100</name>
</gene>
<dbReference type="Pfam" id="PF12679">
    <property type="entry name" value="ABC2_membrane_2"/>
    <property type="match status" value="1"/>
</dbReference>
<dbReference type="GO" id="GO:0080120">
    <property type="term" value="P:CAAX-box protein maturation"/>
    <property type="evidence" value="ECO:0007669"/>
    <property type="project" value="UniProtKB-ARBA"/>
</dbReference>
<keyword evidence="2" id="KW-0472">Membrane</keyword>
<dbReference type="GO" id="GO:0005886">
    <property type="term" value="C:plasma membrane"/>
    <property type="evidence" value="ECO:0007669"/>
    <property type="project" value="UniProtKB-SubCell"/>
</dbReference>
<evidence type="ECO:0000259" key="3">
    <source>
        <dbReference type="Pfam" id="PF02517"/>
    </source>
</evidence>
<proteinExistence type="predicted"/>
<feature type="region of interest" description="Disordered" evidence="1">
    <location>
        <begin position="777"/>
        <end position="799"/>
    </location>
</feature>
<dbReference type="EMBL" id="CP036265">
    <property type="protein sequence ID" value="QDT17485.1"/>
    <property type="molecule type" value="Genomic_DNA"/>
</dbReference>
<evidence type="ECO:0000256" key="1">
    <source>
        <dbReference type="SAM" id="MobiDB-lite"/>
    </source>
</evidence>
<dbReference type="RefSeq" id="WP_145360352.1">
    <property type="nucleotide sequence ID" value="NZ_CP036265.1"/>
</dbReference>
<dbReference type="PANTHER" id="PTHR43471:SF3">
    <property type="entry name" value="ABC TRANSPORTER PERMEASE PROTEIN NATB"/>
    <property type="match status" value="1"/>
</dbReference>
<evidence type="ECO:0000313" key="4">
    <source>
        <dbReference type="EMBL" id="QDT17485.1"/>
    </source>
</evidence>
<feature type="transmembrane region" description="Helical" evidence="2">
    <location>
        <begin position="582"/>
        <end position="606"/>
    </location>
</feature>
<dbReference type="Proteomes" id="UP000318741">
    <property type="component" value="Chromosome"/>
</dbReference>
<sequence>MTWRNTKLLFLREVRDQLRDRRTLFMVAVLPVLLYPALGLGMVQMTVLFREAPQTVVVLGAEHLPGPALIEGERFAAEWFDEPAAADKLRVLTANGPSGGTTEGAARLDAAEEVRAAHERATQAAAELDAALAAGDERGAIVLRERLRVAEARRAELFSQSGIQTLMLVPDTLADQIAALSRRLRDRDAPPAEATGPLPRPIVLHEDADERSRLAYTRVAGALRNWERAVLRDRLTEAGLPADLPAPVAPRGLSLSQPAERAAGVWSKLFPALVVLMTISGAFYPAVDMAAGEKERGTMETLLICPASRGEIVCGKFLAVLTFSLCTAGLNLCSAGLTGGYVASLAGPGMAAGLDGLAPPAPAALAWVALLMVPLAAFYSALCLALATFAKSNKEGQYYLYPILMVSVGLTVFCLSPLVELTPLYAVLPVVNVSLLLKSLLAPGGAAAALPYVPVVLLSSVGYAGMALWWAVELFKREDVLFREAERFNVKDWIAHLLREKEPTPTFGEAAFAFVTVLLLQFAMMGPMQRALAGAPPGAEGETAFRLVVIQQLVTVAFPVLAMGLLLTSSVRRTFRFRRPDWTLMTAAAGLALCLQPVIGVLTHWLTGRFFPEPPAGYAEFSVTMGTVPLPLALLAAAIAPAVCEELAFRGFLLSGFSRSRRPWLAIGLSAVAFGVVHLVPQQVFAATLAGLVLGTIAWKGRSLWPCILFHLIFNGQQVLMGRAEAGEFGTVGEGVHRLLFNEAGYRPIALALCGAGAVGLLVWLARLRRADEAGVDRPSTADAAPHAGALPSTATLGA</sequence>
<feature type="transmembrane region" description="Helical" evidence="2">
    <location>
        <begin position="449"/>
        <end position="472"/>
    </location>
</feature>